<feature type="compositionally biased region" description="Low complexity" evidence="1">
    <location>
        <begin position="217"/>
        <end position="227"/>
    </location>
</feature>
<dbReference type="EMBL" id="ACBY02000066">
    <property type="protein sequence ID" value="EFB74572.1"/>
    <property type="molecule type" value="Genomic_DNA"/>
</dbReference>
<reference evidence="2" key="1">
    <citation type="submission" date="2009-12" db="EMBL/GenBank/DDBJ databases">
        <authorList>
            <person name="Weinstock G."/>
            <person name="Sodergren E."/>
            <person name="Clifton S."/>
            <person name="Fulton L."/>
            <person name="Fulton B."/>
            <person name="Courtney L."/>
            <person name="Fronick C."/>
            <person name="Harrison M."/>
            <person name="Strong C."/>
            <person name="Farmer C."/>
            <person name="Delahaunty K."/>
            <person name="Markovic C."/>
            <person name="Hall O."/>
            <person name="Minx P."/>
            <person name="Tomlinson C."/>
            <person name="Mitreva M."/>
            <person name="Nelson J."/>
            <person name="Hou S."/>
            <person name="Wollam A."/>
            <person name="Pepin K.H."/>
            <person name="Johnson M."/>
            <person name="Bhonagiri V."/>
            <person name="Nash W.E."/>
            <person name="Warren W."/>
            <person name="Chinwalla A."/>
            <person name="Mardis E.R."/>
            <person name="Wilson R.K."/>
        </authorList>
    </citation>
    <scope>NUCLEOTIDE SEQUENCE [LARGE SCALE GENOMIC DNA]</scope>
    <source>
        <strain evidence="2">DSM 15176</strain>
    </source>
</reference>
<dbReference type="HOGENOM" id="CLU_1137556_0_0_9"/>
<feature type="region of interest" description="Disordered" evidence="1">
    <location>
        <begin position="8"/>
        <end position="33"/>
    </location>
</feature>
<accession>D1PRU9</accession>
<evidence type="ECO:0000256" key="1">
    <source>
        <dbReference type="SAM" id="MobiDB-lite"/>
    </source>
</evidence>
<gene>
    <name evidence="2" type="ORF">SUBVAR_07129</name>
</gene>
<feature type="compositionally biased region" description="Basic and acidic residues" evidence="1">
    <location>
        <begin position="109"/>
        <end position="134"/>
    </location>
</feature>
<name>D1PRU9_9FIRM</name>
<dbReference type="Proteomes" id="UP000003438">
    <property type="component" value="Unassembled WGS sequence"/>
</dbReference>
<feature type="region of interest" description="Disordered" evidence="1">
    <location>
        <begin position="72"/>
        <end position="134"/>
    </location>
</feature>
<protein>
    <submittedName>
        <fullName evidence="2">Uncharacterized protein</fullName>
    </submittedName>
</protein>
<keyword evidence="3" id="KW-1185">Reference proteome</keyword>
<comment type="caution">
    <text evidence="2">The sequence shown here is derived from an EMBL/GenBank/DDBJ whole genome shotgun (WGS) entry which is preliminary data.</text>
</comment>
<feature type="compositionally biased region" description="Basic residues" evidence="1">
    <location>
        <begin position="84"/>
        <end position="102"/>
    </location>
</feature>
<evidence type="ECO:0000313" key="2">
    <source>
        <dbReference type="EMBL" id="EFB74572.1"/>
    </source>
</evidence>
<proteinExistence type="predicted"/>
<feature type="compositionally biased region" description="Basic and acidic residues" evidence="1">
    <location>
        <begin position="14"/>
        <end position="24"/>
    </location>
</feature>
<feature type="compositionally biased region" description="Basic residues" evidence="1">
    <location>
        <begin position="179"/>
        <end position="197"/>
    </location>
</feature>
<organism evidence="2 3">
    <name type="scientific">Subdoligranulum variabile DSM 15176</name>
    <dbReference type="NCBI Taxonomy" id="411471"/>
    <lineage>
        <taxon>Bacteria</taxon>
        <taxon>Bacillati</taxon>
        <taxon>Bacillota</taxon>
        <taxon>Clostridia</taxon>
        <taxon>Eubacteriales</taxon>
        <taxon>Oscillospiraceae</taxon>
        <taxon>Subdoligranulum</taxon>
    </lineage>
</organism>
<feature type="region of interest" description="Disordered" evidence="1">
    <location>
        <begin position="166"/>
        <end position="244"/>
    </location>
</feature>
<dbReference type="AlphaFoldDB" id="D1PRU9"/>
<evidence type="ECO:0000313" key="3">
    <source>
        <dbReference type="Proteomes" id="UP000003438"/>
    </source>
</evidence>
<sequence length="244" mass="26922">MDCWLARGRFPSGQREKPFCREPPEQGNPREGWRCREHGGVKTPPYSWGVIFMLPYGNCCAGDRRLRRIQGAGAGPRAAEGKSRPKGRSLMRGARARYRAARGRFPSGQREKRSAGEKHEQGNPREGWRCRESGGVKTPPYSWGVIFMLPYGNCCAGDRRLRRMQGAGAGPRAAEGKSRPKGRSLMRGARARYRAARGRFPSGQRKKQSAGKNPRTGRPAGRLALPGAGRGQDPALQPSKIVDN</sequence>